<dbReference type="Proteomes" id="UP000460650">
    <property type="component" value="Unassembled WGS sequence"/>
</dbReference>
<feature type="region of interest" description="Disordered" evidence="1">
    <location>
        <begin position="1"/>
        <end position="35"/>
    </location>
</feature>
<evidence type="ECO:0008006" key="4">
    <source>
        <dbReference type="Google" id="ProtNLM"/>
    </source>
</evidence>
<dbReference type="RefSeq" id="WP_151646743.1">
    <property type="nucleotide sequence ID" value="NZ_WBVY01000004.1"/>
</dbReference>
<sequence>MASELKPWPNYDPRKWSEQHIRHGHSSRIDGRGDSPTYTSWQSMLSRCKYEDRDQHNKHVGRGITVCERWKSFEAFLEDMGERPDGKTLDRIDNNGNYEPGNCRWATPVQQARNRRNKRLDFSAAVEVALARLRGEECKSIAARFGISESLPREIVSRRTWVDAADLAHSIYDRSQNHG</sequence>
<protein>
    <recommendedName>
        <fullName evidence="4">HNH endonuclease</fullName>
    </recommendedName>
</protein>
<dbReference type="EMBL" id="WBVY01000004">
    <property type="protein sequence ID" value="KAB2655935.1"/>
    <property type="molecule type" value="Genomic_DNA"/>
</dbReference>
<feature type="compositionally biased region" description="Basic and acidic residues" evidence="1">
    <location>
        <begin position="12"/>
        <end position="33"/>
    </location>
</feature>
<gene>
    <name evidence="2" type="ORF">F9K94_15525</name>
</gene>
<name>A0A7V8B1K0_9HYPH</name>
<comment type="caution">
    <text evidence="2">The sequence shown here is derived from an EMBL/GenBank/DDBJ whole genome shotgun (WGS) entry which is preliminary data.</text>
</comment>
<accession>A0A7V8B1K0</accession>
<dbReference type="AlphaFoldDB" id="A0A7V8B1K0"/>
<evidence type="ECO:0000256" key="1">
    <source>
        <dbReference type="SAM" id="MobiDB-lite"/>
    </source>
</evidence>
<proteinExistence type="predicted"/>
<evidence type="ECO:0000313" key="2">
    <source>
        <dbReference type="EMBL" id="KAB2655935.1"/>
    </source>
</evidence>
<reference evidence="2 3" key="1">
    <citation type="submission" date="2019-09" db="EMBL/GenBank/DDBJ databases">
        <title>Taxonomic organization of the family Brucellaceae based on a phylogenomic approach.</title>
        <authorList>
            <person name="Leclercq S."/>
            <person name="Cloeckaert A."/>
            <person name="Zygmunt M.S."/>
        </authorList>
    </citation>
    <scope>NUCLEOTIDE SEQUENCE [LARGE SCALE GENOMIC DNA]</scope>
    <source>
        <strain evidence="2 3">TA93</strain>
    </source>
</reference>
<evidence type="ECO:0000313" key="3">
    <source>
        <dbReference type="Proteomes" id="UP000460650"/>
    </source>
</evidence>
<organism evidence="2 3">
    <name type="scientific">Brucella tritici</name>
    <dbReference type="NCBI Taxonomy" id="94626"/>
    <lineage>
        <taxon>Bacteria</taxon>
        <taxon>Pseudomonadati</taxon>
        <taxon>Pseudomonadota</taxon>
        <taxon>Alphaproteobacteria</taxon>
        <taxon>Hyphomicrobiales</taxon>
        <taxon>Brucellaceae</taxon>
        <taxon>Brucella/Ochrobactrum group</taxon>
        <taxon>Brucella</taxon>
    </lineage>
</organism>